<reference evidence="2 3" key="1">
    <citation type="submission" date="2024-10" db="EMBL/GenBank/DDBJ databases">
        <title>Novel secondary metabolite-producing bacteria for plant disease control.</title>
        <authorList>
            <person name="Chevrette M."/>
        </authorList>
    </citation>
    <scope>NUCLEOTIDE SEQUENCE [LARGE SCALE GENOMIC DNA]</scope>
    <source>
        <strain evidence="2 3">J30 TE3557</strain>
    </source>
</reference>
<dbReference type="Pfam" id="PF12728">
    <property type="entry name" value="HTH_17"/>
    <property type="match status" value="1"/>
</dbReference>
<dbReference type="InterPro" id="IPR010093">
    <property type="entry name" value="SinI_DNA-bd"/>
</dbReference>
<gene>
    <name evidence="2" type="ORF">ABIA52_001475</name>
</gene>
<dbReference type="NCBIfam" id="TIGR01764">
    <property type="entry name" value="excise"/>
    <property type="match status" value="1"/>
</dbReference>
<name>A0ABW8N4W7_9MICC</name>
<dbReference type="Proteomes" id="UP001620520">
    <property type="component" value="Unassembled WGS sequence"/>
</dbReference>
<dbReference type="EMBL" id="JBIYEW010000003">
    <property type="protein sequence ID" value="MFK4638586.1"/>
    <property type="molecule type" value="Genomic_DNA"/>
</dbReference>
<keyword evidence="3" id="KW-1185">Reference proteome</keyword>
<comment type="caution">
    <text evidence="2">The sequence shown here is derived from an EMBL/GenBank/DDBJ whole genome shotgun (WGS) entry which is preliminary data.</text>
</comment>
<sequence>MVGGPASPFLPAVDIQPKAFGSKWAETVDNYTKRRYEWQNGAMPRFLTLADVAEQLQINSPQAYALVRSGELKAIQVGGRGQWRIEETMLEQYIQDRYAEASRMIEAAKSKSGQAGGRST</sequence>
<accession>A0ABW8N4W7</accession>
<proteinExistence type="predicted"/>
<protein>
    <submittedName>
        <fullName evidence="2">Excisionase family DNA binding protein</fullName>
    </submittedName>
</protein>
<feature type="domain" description="Helix-turn-helix" evidence="1">
    <location>
        <begin position="46"/>
        <end position="97"/>
    </location>
</feature>
<evidence type="ECO:0000313" key="2">
    <source>
        <dbReference type="EMBL" id="MFK4638586.1"/>
    </source>
</evidence>
<organism evidence="2 3">
    <name type="scientific">Paenarthrobacter histidinolovorans</name>
    <dbReference type="NCBI Taxonomy" id="43664"/>
    <lineage>
        <taxon>Bacteria</taxon>
        <taxon>Bacillati</taxon>
        <taxon>Actinomycetota</taxon>
        <taxon>Actinomycetes</taxon>
        <taxon>Micrococcales</taxon>
        <taxon>Micrococcaceae</taxon>
        <taxon>Paenarthrobacter</taxon>
    </lineage>
</organism>
<evidence type="ECO:0000313" key="3">
    <source>
        <dbReference type="Proteomes" id="UP001620520"/>
    </source>
</evidence>
<evidence type="ECO:0000259" key="1">
    <source>
        <dbReference type="Pfam" id="PF12728"/>
    </source>
</evidence>
<dbReference type="InterPro" id="IPR041657">
    <property type="entry name" value="HTH_17"/>
</dbReference>